<evidence type="ECO:0000313" key="1">
    <source>
        <dbReference type="EMBL" id="PIO41762.1"/>
    </source>
</evidence>
<dbReference type="KEGG" id="pht:BLM14_20960"/>
<evidence type="ECO:0000313" key="2">
    <source>
        <dbReference type="Proteomes" id="UP000232163"/>
    </source>
</evidence>
<gene>
    <name evidence="1" type="ORF">B5P45_26910</name>
</gene>
<organism evidence="1 2">
    <name type="scientific">Phyllobacterium zundukense</name>
    <dbReference type="NCBI Taxonomy" id="1867719"/>
    <lineage>
        <taxon>Bacteria</taxon>
        <taxon>Pseudomonadati</taxon>
        <taxon>Pseudomonadota</taxon>
        <taxon>Alphaproteobacteria</taxon>
        <taxon>Hyphomicrobiales</taxon>
        <taxon>Phyllobacteriaceae</taxon>
        <taxon>Phyllobacterium</taxon>
    </lineage>
</organism>
<dbReference type="Proteomes" id="UP000232163">
    <property type="component" value="Unassembled WGS sequence"/>
</dbReference>
<dbReference type="AlphaFoldDB" id="A0A2N9VQJ4"/>
<accession>A0A2N9VQJ4</accession>
<name>A0A2N9VQJ4_9HYPH</name>
<dbReference type="EMBL" id="MZMT01000056">
    <property type="protein sequence ID" value="PIO41762.1"/>
    <property type="molecule type" value="Genomic_DNA"/>
</dbReference>
<proteinExistence type="predicted"/>
<sequence>MFWIENNLSHAQVNLGTRNISRFGQHARSQSIKRIWMFATEDCIWVDFVLNDVTRNQHWQDDIEVLYMILARSYLTASRQHKPV</sequence>
<keyword evidence="2" id="KW-1185">Reference proteome</keyword>
<protein>
    <submittedName>
        <fullName evidence="1">Uncharacterized protein</fullName>
    </submittedName>
</protein>
<reference evidence="2" key="1">
    <citation type="journal article" date="2017" name="Int J Environ Stud">
        <title>Does the Miocene-Pliocene relict legume Oxytropis triphylla form nitrogen-fixing nodules with a combination of bacterial strains?</title>
        <authorList>
            <person name="Safronova V."/>
            <person name="Belimov A."/>
            <person name="Sazanova A."/>
            <person name="Kuznetsova I."/>
            <person name="Popova J."/>
            <person name="Andronov E."/>
            <person name="Verkhozina A."/>
            <person name="Tikhonovich I."/>
        </authorList>
    </citation>
    <scope>NUCLEOTIDE SEQUENCE [LARGE SCALE GENOMIC DNA]</scope>
    <source>
        <strain evidence="2">Tri-38</strain>
    </source>
</reference>
<comment type="caution">
    <text evidence="1">The sequence shown here is derived from an EMBL/GenBank/DDBJ whole genome shotgun (WGS) entry which is preliminary data.</text>
</comment>